<sequence length="265" mass="29849">MTTVARVARGGWDVESASTPIAKRARIEQVETNVDAPTTPEMLFDSALELRHESGVALRFEAEDALREWVKLGLPAIEVAAAKTWRRSHVERFGDAAEYDWTFTTPYGGTVTTTSDSNRQPPTWELTDRRIDRAMLTERDPILMYDELTLYESELDDNGVAHLGLKVRVMPKCWFVLLRFWLRVDGVLIRLFETRFFCDFTEVDRTGAVVVVRETQRREETWDALHARGAPCDPTQFPDADQAASVLLAAGGPVDIVTHALTIAP</sequence>
<evidence type="ECO:0000313" key="2">
    <source>
        <dbReference type="EMBL" id="ABO97152.1"/>
    </source>
</evidence>
<dbReference type="InterPro" id="IPR007303">
    <property type="entry name" value="TIP41-like"/>
</dbReference>
<dbReference type="InterPro" id="IPR051330">
    <property type="entry name" value="Phosphatase_reg/MetRdx"/>
</dbReference>
<evidence type="ECO:0000313" key="3">
    <source>
        <dbReference type="Proteomes" id="UP000001568"/>
    </source>
</evidence>
<dbReference type="GO" id="GO:0005829">
    <property type="term" value="C:cytosol"/>
    <property type="evidence" value="ECO:0007669"/>
    <property type="project" value="TreeGrafter"/>
</dbReference>
<dbReference type="PANTHER" id="PTHR21021:SF16">
    <property type="entry name" value="TIP41-LIKE PROTEIN"/>
    <property type="match status" value="1"/>
</dbReference>
<dbReference type="eggNOG" id="KOG3224">
    <property type="taxonomic scope" value="Eukaryota"/>
</dbReference>
<dbReference type="GO" id="GO:0031929">
    <property type="term" value="P:TOR signaling"/>
    <property type="evidence" value="ECO:0007669"/>
    <property type="project" value="EnsemblPlants"/>
</dbReference>
<dbReference type="GeneID" id="5003061"/>
<dbReference type="STRING" id="436017.A4RZU0"/>
<keyword evidence="3" id="KW-1185">Reference proteome</keyword>
<organism evidence="2 3">
    <name type="scientific">Ostreococcus lucimarinus (strain CCE9901)</name>
    <dbReference type="NCBI Taxonomy" id="436017"/>
    <lineage>
        <taxon>Eukaryota</taxon>
        <taxon>Viridiplantae</taxon>
        <taxon>Chlorophyta</taxon>
        <taxon>Mamiellophyceae</taxon>
        <taxon>Mamiellales</taxon>
        <taxon>Bathycoccaceae</taxon>
        <taxon>Ostreococcus</taxon>
    </lineage>
</organism>
<dbReference type="EMBL" id="CP000587">
    <property type="protein sequence ID" value="ABO97152.1"/>
    <property type="molecule type" value="Genomic_DNA"/>
</dbReference>
<evidence type="ECO:0008006" key="4">
    <source>
        <dbReference type="Google" id="ProtNLM"/>
    </source>
</evidence>
<dbReference type="HOGENOM" id="CLU_039187_0_1_1"/>
<dbReference type="GO" id="GO:0005634">
    <property type="term" value="C:nucleus"/>
    <property type="evidence" value="ECO:0007669"/>
    <property type="project" value="EnsemblPlants"/>
</dbReference>
<dbReference type="RefSeq" id="XP_001418859.1">
    <property type="nucleotide sequence ID" value="XM_001418822.1"/>
</dbReference>
<gene>
    <name evidence="2" type="ORF">OSTLU_35703</name>
</gene>
<proteinExistence type="inferred from homology"/>
<dbReference type="GO" id="GO:0009266">
    <property type="term" value="P:response to temperature stimulus"/>
    <property type="evidence" value="ECO:0007669"/>
    <property type="project" value="EnsemblPlants"/>
</dbReference>
<dbReference type="OMA" id="QPFDWTY"/>
<comment type="similarity">
    <text evidence="1">Belongs to the TIP41 family.</text>
</comment>
<dbReference type="OrthoDB" id="10253878at2759"/>
<accession>A4RZU0</accession>
<dbReference type="KEGG" id="olu:OSTLU_35703"/>
<dbReference type="Gramene" id="ABO97152">
    <property type="protein sequence ID" value="ABO97152"/>
    <property type="gene ID" value="OSTLU_35703"/>
</dbReference>
<reference evidence="2 3" key="1">
    <citation type="journal article" date="2007" name="Proc. Natl. Acad. Sci. U.S.A.">
        <title>The tiny eukaryote Ostreococcus provides genomic insights into the paradox of plankton speciation.</title>
        <authorList>
            <person name="Palenik B."/>
            <person name="Grimwood J."/>
            <person name="Aerts A."/>
            <person name="Rouze P."/>
            <person name="Salamov A."/>
            <person name="Putnam N."/>
            <person name="Dupont C."/>
            <person name="Jorgensen R."/>
            <person name="Derelle E."/>
            <person name="Rombauts S."/>
            <person name="Zhou K."/>
            <person name="Otillar R."/>
            <person name="Merchant S.S."/>
            <person name="Podell S."/>
            <person name="Gaasterland T."/>
            <person name="Napoli C."/>
            <person name="Gendler K."/>
            <person name="Manuell A."/>
            <person name="Tai V."/>
            <person name="Vallon O."/>
            <person name="Piganeau G."/>
            <person name="Jancek S."/>
            <person name="Heijde M."/>
            <person name="Jabbari K."/>
            <person name="Bowler C."/>
            <person name="Lohr M."/>
            <person name="Robbens S."/>
            <person name="Werner G."/>
            <person name="Dubchak I."/>
            <person name="Pazour G.J."/>
            <person name="Ren Q."/>
            <person name="Paulsen I."/>
            <person name="Delwiche C."/>
            <person name="Schmutz J."/>
            <person name="Rokhsar D."/>
            <person name="Van de Peer Y."/>
            <person name="Moreau H."/>
            <person name="Grigoriev I.V."/>
        </authorList>
    </citation>
    <scope>NUCLEOTIDE SEQUENCE [LARGE SCALE GENOMIC DNA]</scope>
    <source>
        <strain evidence="2 3">CCE9901</strain>
    </source>
</reference>
<dbReference type="Pfam" id="PF04176">
    <property type="entry name" value="TIP41"/>
    <property type="match status" value="1"/>
</dbReference>
<protein>
    <recommendedName>
        <fullName evidence="4">TIP41-like protein</fullName>
    </recommendedName>
</protein>
<name>A4RZU0_OSTLU</name>
<dbReference type="PANTHER" id="PTHR21021">
    <property type="entry name" value="GAF/PUTATIVE CYTOSKELETAL PROTEIN"/>
    <property type="match status" value="1"/>
</dbReference>
<dbReference type="Proteomes" id="UP000001568">
    <property type="component" value="Chromosome 7"/>
</dbReference>
<evidence type="ECO:0000256" key="1">
    <source>
        <dbReference type="ARBA" id="ARBA00006658"/>
    </source>
</evidence>
<dbReference type="AlphaFoldDB" id="A4RZU0"/>